<evidence type="ECO:0000313" key="4">
    <source>
        <dbReference type="EMBL" id="KZN84436.1"/>
    </source>
</evidence>
<dbReference type="PROSITE" id="PS51635">
    <property type="entry name" value="PNPLA"/>
    <property type="match status" value="1"/>
</dbReference>
<keyword evidence="2" id="KW-0378">Hydrolase</keyword>
<dbReference type="InterPro" id="IPR027417">
    <property type="entry name" value="P-loop_NTPase"/>
</dbReference>
<accession>A0A167Q7T1</accession>
<gene>
    <name evidence="4" type="ORF">EN45_085740</name>
</gene>
<feature type="short sequence motif" description="GXGXXG" evidence="2">
    <location>
        <begin position="55"/>
        <end position="60"/>
    </location>
</feature>
<dbReference type="EMBL" id="CM002800">
    <property type="protein sequence ID" value="KZN84436.1"/>
    <property type="molecule type" value="Genomic_DNA"/>
</dbReference>
<sequence>MSIYPILFPILPPFDLVPGHLVTQRTVIYIGSIMALGIGPSPLDTNGLCLLSLDGGGVRGLSSLLILKDMMTQLNSEREDSQVLKPCDFFDLFGGTSTGGLIAIMLGRLEMGVDECILAYTELMKSVFSEKINNVPVDWSGNIVSQYDSKKLKKAIENVITRAGFSPTDLMNDGKPCRSKTFVCTTSKDTLQVTRLRSYPVPNETTLPATICEAALATSAATRFFDSVSIGNRHFVDGAFGANNPIEELEEEAADIWCTTSRGLKPLVKCLVSIGTGNPAQLPMDDNALKFLSKTLVRLATKPESTERRFMARWSNEAKGKRYFRFNVEQGLQQVHMTAYEKQSVIESATYAYLHHSTQKVRLRDCILNLSAKEGKTSIDFETTIREHEARLARHRILQTVHSSDDPLRHGKASGWFVPFERNPRYVDREVVDKVKRRLFVKNRAERFAIFGLGGIGKTQIALELAYQTRELYADCAVFWLPAVDMESLQQAYQTVADRLGISLDDKNEDAKSLVKVHLSKPSTGRWLLIFDNADDIDMWLENKDSKTGGLKDYLPTSDQGAIVFTTRSNKVAQYLAATDVIQISEMDEHKAIHVLRNSLVDKEVLNDTESTRKLLRRLTFLPLAIVQAASFVNENRTTLASYVQLLDGQEQNAIDLLSEDFEDEGRYKSIRNPVAITWLTSFEQIRRQCRLATDYLCSMACVKEKDILISLFPPAPIVEQQKAIGILSSYSFVRMRHEDSRLDMHRLVQLATRNWLQSVGSLREWQLHVLHCLAARFPLVDLLNRSQWRAAVPHALQILNLTASENQLPAWLHLLQSVASRHITDGRYREAEKLYSEALEISETLYGPEDPNTLSVCTGLANSYSIQGKSAKAIKLSKEVIEKTTNIYGSESLEATRALFRLSFVYRQTGDHYKSQELCRKVIPRFLKDVGPGSPETMDAIYNLIMTYITHGQFSDATALSLQSLDINKKVVGADHPRTTGIMVGMACIYMEQWRLKEAEAFLTEALESHKRTYGPEHPETINTMGCLARAWECQGQRKKAIALRTECIQIYSQLYGSDHWLTARDTPLLHENAFYYLPAHGHAVGKEDPISQSPDNGSLGFSTGKKDPLLREIQGAVEGMSIDRKVSSAAVALIDGHAVEKDDFPRSSKQISR</sequence>
<dbReference type="SMART" id="SM00028">
    <property type="entry name" value="TPR"/>
    <property type="match status" value="6"/>
</dbReference>
<dbReference type="InterPro" id="IPR016035">
    <property type="entry name" value="Acyl_Trfase/lysoPLipase"/>
</dbReference>
<keyword evidence="2" id="KW-0442">Lipid degradation</keyword>
<dbReference type="SUPFAM" id="SSF52151">
    <property type="entry name" value="FabD/lysophospholipase-like"/>
    <property type="match status" value="1"/>
</dbReference>
<evidence type="ECO:0000256" key="2">
    <source>
        <dbReference type="PROSITE-ProRule" id="PRU01161"/>
    </source>
</evidence>
<evidence type="ECO:0000259" key="3">
    <source>
        <dbReference type="PROSITE" id="PS51635"/>
    </source>
</evidence>
<dbReference type="GO" id="GO:0016042">
    <property type="term" value="P:lipid catabolic process"/>
    <property type="evidence" value="ECO:0007669"/>
    <property type="project" value="UniProtKB-UniRule"/>
</dbReference>
<dbReference type="InterPro" id="IPR002641">
    <property type="entry name" value="PNPLA_dom"/>
</dbReference>
<evidence type="ECO:0000256" key="1">
    <source>
        <dbReference type="ARBA" id="ARBA00023098"/>
    </source>
</evidence>
<proteinExistence type="predicted"/>
<feature type="active site" description="Nucleophile" evidence="2">
    <location>
        <position position="97"/>
    </location>
</feature>
<dbReference type="PANTHER" id="PTHR46082:SF6">
    <property type="entry name" value="AAA+ ATPASE DOMAIN-CONTAINING PROTEIN-RELATED"/>
    <property type="match status" value="1"/>
</dbReference>
<dbReference type="Gene3D" id="3.40.1090.10">
    <property type="entry name" value="Cytosolic phospholipase A2 catalytic domain"/>
    <property type="match status" value="1"/>
</dbReference>
<name>A0A167Q7T1_PENCH</name>
<dbReference type="Gene3D" id="3.40.50.300">
    <property type="entry name" value="P-loop containing nucleotide triphosphate hydrolases"/>
    <property type="match status" value="1"/>
</dbReference>
<feature type="short sequence motif" description="DGA/G" evidence="2">
    <location>
        <begin position="237"/>
        <end position="239"/>
    </location>
</feature>
<dbReference type="SUPFAM" id="SSF48452">
    <property type="entry name" value="TPR-like"/>
    <property type="match status" value="2"/>
</dbReference>
<dbReference type="GO" id="GO:0016787">
    <property type="term" value="F:hydrolase activity"/>
    <property type="evidence" value="ECO:0007669"/>
    <property type="project" value="UniProtKB-UniRule"/>
</dbReference>
<feature type="domain" description="PNPLA" evidence="3">
    <location>
        <begin position="51"/>
        <end position="250"/>
    </location>
</feature>
<dbReference type="GO" id="GO:0043531">
    <property type="term" value="F:ADP binding"/>
    <property type="evidence" value="ECO:0007669"/>
    <property type="project" value="InterPro"/>
</dbReference>
<feature type="active site" description="Proton acceptor" evidence="2">
    <location>
        <position position="237"/>
    </location>
</feature>
<dbReference type="AlphaFoldDB" id="A0A167Q7T1"/>
<organism evidence="4">
    <name type="scientific">Penicillium chrysogenum</name>
    <name type="common">Penicillium notatum</name>
    <dbReference type="NCBI Taxonomy" id="5076"/>
    <lineage>
        <taxon>Eukaryota</taxon>
        <taxon>Fungi</taxon>
        <taxon>Dikarya</taxon>
        <taxon>Ascomycota</taxon>
        <taxon>Pezizomycotina</taxon>
        <taxon>Eurotiomycetes</taxon>
        <taxon>Eurotiomycetidae</taxon>
        <taxon>Eurotiales</taxon>
        <taxon>Aspergillaceae</taxon>
        <taxon>Penicillium</taxon>
        <taxon>Penicillium chrysogenum species complex</taxon>
    </lineage>
</organism>
<dbReference type="GO" id="GO:0046486">
    <property type="term" value="P:glycerolipid metabolic process"/>
    <property type="evidence" value="ECO:0007669"/>
    <property type="project" value="UniProtKB-ARBA"/>
</dbReference>
<protein>
    <submittedName>
        <fullName evidence="4">Nephrocystin-3</fullName>
    </submittedName>
</protein>
<dbReference type="Gene3D" id="1.25.40.10">
    <property type="entry name" value="Tetratricopeptide repeat domain"/>
    <property type="match status" value="2"/>
</dbReference>
<dbReference type="PANTHER" id="PTHR46082">
    <property type="entry name" value="ATP/GTP-BINDING PROTEIN-RELATED"/>
    <property type="match status" value="1"/>
</dbReference>
<dbReference type="InterPro" id="IPR053137">
    <property type="entry name" value="NLR-like"/>
</dbReference>
<dbReference type="InterPro" id="IPR002182">
    <property type="entry name" value="NB-ARC"/>
</dbReference>
<dbReference type="Pfam" id="PF00931">
    <property type="entry name" value="NB-ARC"/>
    <property type="match status" value="1"/>
</dbReference>
<reference evidence="4" key="1">
    <citation type="journal article" date="2014" name="Genome Announc.">
        <title>Complete sequencing and chromosome-scale genome assembly of the industrial progenitor strain P2niaD18 from the penicillin producer Penicillium chrysogenum.</title>
        <authorList>
            <person name="Specht T."/>
            <person name="Dahlmann T.A."/>
            <person name="Zadra I."/>
            <person name="Kurnsteiner H."/>
            <person name="Kuck U."/>
        </authorList>
    </citation>
    <scope>NUCLEOTIDE SEQUENCE [LARGE SCALE GENOMIC DNA]</scope>
    <source>
        <strain evidence="4">P2niaD18</strain>
    </source>
</reference>
<dbReference type="Pfam" id="PF01734">
    <property type="entry name" value="Patatin"/>
    <property type="match status" value="1"/>
</dbReference>
<dbReference type="CDD" id="cd07216">
    <property type="entry name" value="Pat17_PNPLA8_PNPLA9_like3"/>
    <property type="match status" value="1"/>
</dbReference>
<dbReference type="InterPro" id="IPR011990">
    <property type="entry name" value="TPR-like_helical_dom_sf"/>
</dbReference>
<dbReference type="InterPro" id="IPR019734">
    <property type="entry name" value="TPR_rpt"/>
</dbReference>
<keyword evidence="1 2" id="KW-0443">Lipid metabolism</keyword>
<dbReference type="Proteomes" id="UP000076449">
    <property type="component" value="Chromosome III"/>
</dbReference>
<feature type="short sequence motif" description="GXSXG" evidence="2">
    <location>
        <begin position="95"/>
        <end position="99"/>
    </location>
</feature>
<dbReference type="Pfam" id="PF13374">
    <property type="entry name" value="TPR_10"/>
    <property type="match status" value="1"/>
</dbReference>
<dbReference type="Pfam" id="PF13424">
    <property type="entry name" value="TPR_12"/>
    <property type="match status" value="2"/>
</dbReference>
<dbReference type="SUPFAM" id="SSF52540">
    <property type="entry name" value="P-loop containing nucleoside triphosphate hydrolases"/>
    <property type="match status" value="1"/>
</dbReference>